<dbReference type="eggNOG" id="arCOG05791">
    <property type="taxonomic scope" value="Archaea"/>
</dbReference>
<dbReference type="InterPro" id="IPR013783">
    <property type="entry name" value="Ig-like_fold"/>
</dbReference>
<dbReference type="STRING" id="529709.PYCH_10580"/>
<accession>F8AEQ7</accession>
<dbReference type="EMBL" id="CP002779">
    <property type="protein sequence ID" value="AEH24739.1"/>
    <property type="molecule type" value="Genomic_DNA"/>
</dbReference>
<dbReference type="Gene3D" id="2.60.40.10">
    <property type="entry name" value="Immunoglobulins"/>
    <property type="match status" value="1"/>
</dbReference>
<keyword evidence="1" id="KW-1133">Transmembrane helix</keyword>
<evidence type="ECO:0000313" key="2">
    <source>
        <dbReference type="EMBL" id="AEH24739.1"/>
    </source>
</evidence>
<dbReference type="Proteomes" id="UP000008386">
    <property type="component" value="Chromosome"/>
</dbReference>
<evidence type="ECO:0000256" key="1">
    <source>
        <dbReference type="SAM" id="Phobius"/>
    </source>
</evidence>
<dbReference type="RefSeq" id="WP_013905795.1">
    <property type="nucleotide sequence ID" value="NC_015680.1"/>
</dbReference>
<evidence type="ECO:0008006" key="4">
    <source>
        <dbReference type="Google" id="ProtNLM"/>
    </source>
</evidence>
<evidence type="ECO:0000313" key="3">
    <source>
        <dbReference type="Proteomes" id="UP000008386"/>
    </source>
</evidence>
<reference evidence="2 3" key="1">
    <citation type="journal article" date="2011" name="J. Bacteriol.">
        <title>Complete genome sequence of the obligate piezophilic hyperthermophilic archaeon Pyrococcus yayanosii CH1.</title>
        <authorList>
            <person name="Jun X."/>
            <person name="Lupeng L."/>
            <person name="Minjuan X."/>
            <person name="Oger P."/>
            <person name="Fengping W."/>
            <person name="Jebbar M."/>
            <person name="Xiang X."/>
        </authorList>
    </citation>
    <scope>NUCLEOTIDE SEQUENCE [LARGE SCALE GENOMIC DNA]</scope>
    <source>
        <strain evidence="3">CH1 / JCM 16557</strain>
    </source>
</reference>
<keyword evidence="1" id="KW-0472">Membrane</keyword>
<proteinExistence type="predicted"/>
<name>F8AEQ7_PYRYC</name>
<organism evidence="2 3">
    <name type="scientific">Pyrococcus yayanosii (strain CH1 / JCM 16557)</name>
    <dbReference type="NCBI Taxonomy" id="529709"/>
    <lineage>
        <taxon>Archaea</taxon>
        <taxon>Methanobacteriati</taxon>
        <taxon>Methanobacteriota</taxon>
        <taxon>Thermococci</taxon>
        <taxon>Thermococcales</taxon>
        <taxon>Thermococcaceae</taxon>
        <taxon>Pyrococcus</taxon>
    </lineage>
</organism>
<keyword evidence="1" id="KW-0812">Transmembrane</keyword>
<keyword evidence="3" id="KW-1185">Reference proteome</keyword>
<gene>
    <name evidence="2" type="ordered locus">PYCH_10580</name>
</gene>
<sequence>MRKLAIFFAVLMLINFPVGAQSSLTLEVNPNYLEGLPGEVLHLNVTVRNAGSEPAENVTVYIAGPVRGILFTQAFIRLLPPGNATNVTLTIYINDAQAGVYELKVVARFGSQLVEVPFRLRVKSVIGYSLSIEGAERYLYGKDVGLLLTLSSKANSILIGTVEFKLYMNGSLLKGERFIVYLSPGETWRRSVKIERPEPGNYTAVLSADFYGVRKEVSLNFTVYRRDLRYSVSFENGAIVVRVTEGNRPVSGIPVTIGNTTMLTDESGMVEYPVSEPGTYRVVLNLDEKIVETVVDVKRPILMLRQEGSELVVRVLDPTGSPIAEVPVVAVGPEGKAYGTTDANGTVRFDGEDIGYGLITVIVESSRYLSARESITLEAPTSTPLTMSPTYTETSISQATTPPITPSPNYTPSLAYTKGSHLPLILFIFLALFATSSYVAFFRPLVVEDRLGRYYFVKIRAPKLRALHGFRYEKAAKAIEAWATKGDVKIEDGKVVWEIDELEPGEEATLQIFLA</sequence>
<dbReference type="InterPro" id="IPR008969">
    <property type="entry name" value="CarboxyPept-like_regulatory"/>
</dbReference>
<dbReference type="OrthoDB" id="86225at2157"/>
<dbReference type="AlphaFoldDB" id="F8AEQ7"/>
<dbReference type="SUPFAM" id="SSF49464">
    <property type="entry name" value="Carboxypeptidase regulatory domain-like"/>
    <property type="match status" value="1"/>
</dbReference>
<dbReference type="HOGENOM" id="CLU_529600_0_0_2"/>
<protein>
    <recommendedName>
        <fullName evidence="4">CARDB domain-containing protein</fullName>
    </recommendedName>
</protein>
<dbReference type="KEGG" id="pya:PYCH_10580"/>
<dbReference type="GeneID" id="10837632"/>
<feature type="transmembrane region" description="Helical" evidence="1">
    <location>
        <begin position="422"/>
        <end position="441"/>
    </location>
</feature>